<proteinExistence type="predicted"/>
<feature type="non-terminal residue" evidence="1">
    <location>
        <position position="59"/>
    </location>
</feature>
<protein>
    <submittedName>
        <fullName evidence="1">Uncharacterized protein</fullName>
    </submittedName>
</protein>
<accession>A0AAD8ETH5</accession>
<reference evidence="1" key="2">
    <citation type="submission" date="2023-05" db="EMBL/GenBank/DDBJ databases">
        <authorList>
            <person name="Fouks B."/>
        </authorList>
    </citation>
    <scope>NUCLEOTIDE SEQUENCE</scope>
    <source>
        <strain evidence="1">Stay&amp;Tobe</strain>
        <tissue evidence="1">Testes</tissue>
    </source>
</reference>
<gene>
    <name evidence="1" type="ORF">L9F63_000097</name>
</gene>
<sequence length="59" mass="6828">RHRLAAVVVVPTRRSKAMLTVYEKNETIQSYCFRVSSSFYPPPSPFPLPFLGYYVLSFL</sequence>
<feature type="non-terminal residue" evidence="1">
    <location>
        <position position="1"/>
    </location>
</feature>
<dbReference type="Proteomes" id="UP001233999">
    <property type="component" value="Unassembled WGS sequence"/>
</dbReference>
<comment type="caution">
    <text evidence="1">The sequence shown here is derived from an EMBL/GenBank/DDBJ whole genome shotgun (WGS) entry which is preliminary data.</text>
</comment>
<organism evidence="1 2">
    <name type="scientific">Diploptera punctata</name>
    <name type="common">Pacific beetle cockroach</name>
    <dbReference type="NCBI Taxonomy" id="6984"/>
    <lineage>
        <taxon>Eukaryota</taxon>
        <taxon>Metazoa</taxon>
        <taxon>Ecdysozoa</taxon>
        <taxon>Arthropoda</taxon>
        <taxon>Hexapoda</taxon>
        <taxon>Insecta</taxon>
        <taxon>Pterygota</taxon>
        <taxon>Neoptera</taxon>
        <taxon>Polyneoptera</taxon>
        <taxon>Dictyoptera</taxon>
        <taxon>Blattodea</taxon>
        <taxon>Blaberoidea</taxon>
        <taxon>Blaberidae</taxon>
        <taxon>Diplopterinae</taxon>
        <taxon>Diploptera</taxon>
    </lineage>
</organism>
<dbReference type="AlphaFoldDB" id="A0AAD8ETH5"/>
<evidence type="ECO:0000313" key="2">
    <source>
        <dbReference type="Proteomes" id="UP001233999"/>
    </source>
</evidence>
<evidence type="ECO:0000313" key="1">
    <source>
        <dbReference type="EMBL" id="KAJ9601706.1"/>
    </source>
</evidence>
<dbReference type="EMBL" id="JASPKZ010000004">
    <property type="protein sequence ID" value="KAJ9601706.1"/>
    <property type="molecule type" value="Genomic_DNA"/>
</dbReference>
<name>A0AAD8ETH5_DIPPU</name>
<keyword evidence="2" id="KW-1185">Reference proteome</keyword>
<reference evidence="1" key="1">
    <citation type="journal article" date="2023" name="IScience">
        <title>Live-bearing cockroach genome reveals convergent evolutionary mechanisms linked to viviparity in insects and beyond.</title>
        <authorList>
            <person name="Fouks B."/>
            <person name="Harrison M.C."/>
            <person name="Mikhailova A.A."/>
            <person name="Marchal E."/>
            <person name="English S."/>
            <person name="Carruthers M."/>
            <person name="Jennings E.C."/>
            <person name="Chiamaka E.L."/>
            <person name="Frigard R.A."/>
            <person name="Pippel M."/>
            <person name="Attardo G.M."/>
            <person name="Benoit J.B."/>
            <person name="Bornberg-Bauer E."/>
            <person name="Tobe S.S."/>
        </authorList>
    </citation>
    <scope>NUCLEOTIDE SEQUENCE</scope>
    <source>
        <strain evidence="1">Stay&amp;Tobe</strain>
    </source>
</reference>